<keyword evidence="2" id="KW-0238">DNA-binding</keyword>
<keyword evidence="1" id="KW-0805">Transcription regulation</keyword>
<dbReference type="PROSITE" id="PS51293">
    <property type="entry name" value="SANT"/>
    <property type="match status" value="1"/>
</dbReference>
<reference evidence="9" key="1">
    <citation type="submission" date="2016-10" db="EMBL/GenBank/DDBJ databases">
        <authorList>
            <person name="Benchimol M."/>
            <person name="Almeida L.G."/>
            <person name="Vasconcelos A.T."/>
            <person name="Perreira-Neves A."/>
            <person name="Rosa I.A."/>
            <person name="Tasca T."/>
            <person name="Bogo M.R."/>
            <person name="de Souza W."/>
        </authorList>
    </citation>
    <scope>NUCLEOTIDE SEQUENCE [LARGE SCALE GENOMIC DNA]</scope>
    <source>
        <strain evidence="9">K</strain>
    </source>
</reference>
<evidence type="ECO:0000256" key="5">
    <source>
        <dbReference type="SAM" id="MobiDB-lite"/>
    </source>
</evidence>
<dbReference type="GO" id="GO:0019185">
    <property type="term" value="C:snRNA-activating protein complex"/>
    <property type="evidence" value="ECO:0007669"/>
    <property type="project" value="TreeGrafter"/>
</dbReference>
<dbReference type="SUPFAM" id="SSF46689">
    <property type="entry name" value="Homeodomain-like"/>
    <property type="match status" value="2"/>
</dbReference>
<proteinExistence type="predicted"/>
<evidence type="ECO:0000259" key="7">
    <source>
        <dbReference type="PROSITE" id="PS51293"/>
    </source>
</evidence>
<evidence type="ECO:0000256" key="4">
    <source>
        <dbReference type="ARBA" id="ARBA00023242"/>
    </source>
</evidence>
<dbReference type="InterPro" id="IPR009057">
    <property type="entry name" value="Homeodomain-like_sf"/>
</dbReference>
<evidence type="ECO:0000313" key="10">
    <source>
        <dbReference type="Proteomes" id="UP000179807"/>
    </source>
</evidence>
<feature type="domain" description="Myb-like" evidence="6">
    <location>
        <begin position="91"/>
        <end position="136"/>
    </location>
</feature>
<dbReference type="SMART" id="SM00717">
    <property type="entry name" value="SANT"/>
    <property type="match status" value="2"/>
</dbReference>
<dbReference type="GeneID" id="94828983"/>
<dbReference type="InterPro" id="IPR051575">
    <property type="entry name" value="Myb-like_DNA-bd"/>
</dbReference>
<dbReference type="PANTHER" id="PTHR46621:SF1">
    <property type="entry name" value="SNRNA-ACTIVATING PROTEIN COMPLEX SUBUNIT 4"/>
    <property type="match status" value="1"/>
</dbReference>
<dbReference type="Proteomes" id="UP000179807">
    <property type="component" value="Unassembled WGS sequence"/>
</dbReference>
<accession>A0A1J4JQG3</accession>
<dbReference type="InterPro" id="IPR017930">
    <property type="entry name" value="Myb_dom"/>
</dbReference>
<dbReference type="VEuPathDB" id="TrichDB:TRFO_08428"/>
<dbReference type="CDD" id="cd00167">
    <property type="entry name" value="SANT"/>
    <property type="match status" value="2"/>
</dbReference>
<evidence type="ECO:0000259" key="6">
    <source>
        <dbReference type="PROSITE" id="PS50090"/>
    </source>
</evidence>
<dbReference type="RefSeq" id="XP_068352613.1">
    <property type="nucleotide sequence ID" value="XM_068494279.1"/>
</dbReference>
<feature type="domain" description="HTH myb-type" evidence="8">
    <location>
        <begin position="137"/>
        <end position="192"/>
    </location>
</feature>
<evidence type="ECO:0000256" key="2">
    <source>
        <dbReference type="ARBA" id="ARBA00023125"/>
    </source>
</evidence>
<name>A0A1J4JQG3_9EUKA</name>
<dbReference type="Gene3D" id="1.10.10.60">
    <property type="entry name" value="Homeodomain-like"/>
    <property type="match status" value="2"/>
</dbReference>
<dbReference type="InterPro" id="IPR017884">
    <property type="entry name" value="SANT_dom"/>
</dbReference>
<keyword evidence="3" id="KW-0804">Transcription</keyword>
<keyword evidence="4" id="KW-0539">Nucleus</keyword>
<protein>
    <submittedName>
        <fullName evidence="9">Myb-like DNA-binding domain containing protein</fullName>
    </submittedName>
</protein>
<dbReference type="GO" id="GO:0001006">
    <property type="term" value="F:RNA polymerase III type 3 promoter sequence-specific DNA binding"/>
    <property type="evidence" value="ECO:0007669"/>
    <property type="project" value="TreeGrafter"/>
</dbReference>
<sequence length="321" mass="36581">MYDNDIPLIMISKAWIDSSSSSCPPENVEIAKNALVDLINGNISFEMALKIVDESLNSTTQTERVNKILELSKGDSEPLPPATVVNKKCRNWKPWEDDRLLAGIHKFGLGDWKNVSQFVGSDFSRAQCSQRWNRALNPKIEKEVWTLDEQKTLLMLVEKYGEHNWSVVAKNLGKRTDVQCRYRYNQIKKMFSYNPPNYNISNRMRPLYINHIGLSIPNNQTGLMIPSMTFMQINQFSTFSHSIPQTTLINDPINIKKSVQEDQPIPNYTDSSATSESEETSPVIINEEKQSNVSILKLYQNPFYCPSGQLIAPLHLKPLVA</sequence>
<keyword evidence="10" id="KW-1185">Reference proteome</keyword>
<dbReference type="GO" id="GO:0000978">
    <property type="term" value="F:RNA polymerase II cis-regulatory region sequence-specific DNA binding"/>
    <property type="evidence" value="ECO:0007669"/>
    <property type="project" value="TreeGrafter"/>
</dbReference>
<evidence type="ECO:0000313" key="9">
    <source>
        <dbReference type="EMBL" id="OHS99476.1"/>
    </source>
</evidence>
<feature type="domain" description="Myb-like" evidence="6">
    <location>
        <begin position="137"/>
        <end position="188"/>
    </location>
</feature>
<feature type="region of interest" description="Disordered" evidence="5">
    <location>
        <begin position="259"/>
        <end position="282"/>
    </location>
</feature>
<dbReference type="OrthoDB" id="118550at2759"/>
<gene>
    <name evidence="9" type="ORF">TRFO_08428</name>
</gene>
<dbReference type="InterPro" id="IPR001005">
    <property type="entry name" value="SANT/Myb"/>
</dbReference>
<organism evidence="9 10">
    <name type="scientific">Tritrichomonas foetus</name>
    <dbReference type="NCBI Taxonomy" id="1144522"/>
    <lineage>
        <taxon>Eukaryota</taxon>
        <taxon>Metamonada</taxon>
        <taxon>Parabasalia</taxon>
        <taxon>Tritrichomonadida</taxon>
        <taxon>Tritrichomonadidae</taxon>
        <taxon>Tritrichomonas</taxon>
    </lineage>
</organism>
<evidence type="ECO:0000256" key="3">
    <source>
        <dbReference type="ARBA" id="ARBA00023163"/>
    </source>
</evidence>
<comment type="caution">
    <text evidence="9">The sequence shown here is derived from an EMBL/GenBank/DDBJ whole genome shotgun (WGS) entry which is preliminary data.</text>
</comment>
<dbReference type="EMBL" id="MLAK01001004">
    <property type="protein sequence ID" value="OHS99476.1"/>
    <property type="molecule type" value="Genomic_DNA"/>
</dbReference>
<evidence type="ECO:0000256" key="1">
    <source>
        <dbReference type="ARBA" id="ARBA00023015"/>
    </source>
</evidence>
<dbReference type="GO" id="GO:0042796">
    <property type="term" value="P:snRNA transcription by RNA polymerase III"/>
    <property type="evidence" value="ECO:0007669"/>
    <property type="project" value="TreeGrafter"/>
</dbReference>
<evidence type="ECO:0000259" key="8">
    <source>
        <dbReference type="PROSITE" id="PS51294"/>
    </source>
</evidence>
<dbReference type="PROSITE" id="PS51294">
    <property type="entry name" value="HTH_MYB"/>
    <property type="match status" value="1"/>
</dbReference>
<feature type="domain" description="SANT" evidence="7">
    <location>
        <begin position="140"/>
        <end position="192"/>
    </location>
</feature>
<dbReference type="PROSITE" id="PS50090">
    <property type="entry name" value="MYB_LIKE"/>
    <property type="match status" value="2"/>
</dbReference>
<dbReference type="GO" id="GO:0042795">
    <property type="term" value="P:snRNA transcription by RNA polymerase II"/>
    <property type="evidence" value="ECO:0007669"/>
    <property type="project" value="TreeGrafter"/>
</dbReference>
<dbReference type="AlphaFoldDB" id="A0A1J4JQG3"/>
<dbReference type="Pfam" id="PF00249">
    <property type="entry name" value="Myb_DNA-binding"/>
    <property type="match status" value="2"/>
</dbReference>
<dbReference type="PANTHER" id="PTHR46621">
    <property type="entry name" value="SNRNA-ACTIVATING PROTEIN COMPLEX SUBUNIT 4"/>
    <property type="match status" value="1"/>
</dbReference>